<dbReference type="SUPFAM" id="SSF52540">
    <property type="entry name" value="P-loop containing nucleoside triphosphate hydrolases"/>
    <property type="match status" value="1"/>
</dbReference>
<proteinExistence type="predicted"/>
<accession>A0A8S5NFH7</accession>
<sequence length="481" mass="53840">MIIKKLELSNFQVIKEFNADFEGNVYFITGDNELGKSTLLKAIGAMLTGNRDAVLKNGEDKGFAKMVVGDDGEEYDVELQFTKVNPRGTLSIKQKTTGMRSDNVSMLQKVFGYTDFDAVEFSRWSETAEGRRKQVQYVRALLPENVQKRIAEIDAEVMTVKEKRKDANAEVKTYTTICAAAEKQLKPGDVKTYAEKIDIADLMEEQNENARLIEKAKTVRTALQTRTEQLEAIPGRIKAAEETKNTEIDASIKYEAEAQAEYDRIVAEAKKALEAAKKKSKADAKAAADKYDETLAQIQTDKADYETRKNNAAAWLAKYEENNPENLDTAERLKQAEEHNKINALVVDYLTKKKQKDAAEKVAQTHEKKLSDLLKERETLIAKSELPIAGLTFTDDGLELNGVPFVAGKVSDSQIMEVAAKLIIASNPTVKVFRIARGESLGAKRLQSLIELARKEGYQGFIEEVKRGQDDLIIEEYSETE</sequence>
<evidence type="ECO:0000256" key="1">
    <source>
        <dbReference type="SAM" id="Coils"/>
    </source>
</evidence>
<dbReference type="PANTHER" id="PTHR32182:SF0">
    <property type="entry name" value="DNA REPLICATION AND REPAIR PROTEIN RECF"/>
    <property type="match status" value="1"/>
</dbReference>
<dbReference type="PANTHER" id="PTHR32182">
    <property type="entry name" value="DNA REPLICATION AND REPAIR PROTEIN RECF"/>
    <property type="match status" value="1"/>
</dbReference>
<reference evidence="3" key="1">
    <citation type="journal article" date="2021" name="Proc. Natl. Acad. Sci. U.S.A.">
        <title>A Catalog of Tens of Thousands of Viruses from Human Metagenomes Reveals Hidden Associations with Chronic Diseases.</title>
        <authorList>
            <person name="Tisza M.J."/>
            <person name="Buck C.B."/>
        </authorList>
    </citation>
    <scope>NUCLEOTIDE SEQUENCE</scope>
    <source>
        <strain evidence="3">Ctrok7</strain>
    </source>
</reference>
<organism evidence="3">
    <name type="scientific">Siphoviridae sp. ctrok7</name>
    <dbReference type="NCBI Taxonomy" id="2826480"/>
    <lineage>
        <taxon>Viruses</taxon>
        <taxon>Duplodnaviria</taxon>
        <taxon>Heunggongvirae</taxon>
        <taxon>Uroviricota</taxon>
        <taxon>Caudoviricetes</taxon>
    </lineage>
</organism>
<dbReference type="GO" id="GO:0000731">
    <property type="term" value="P:DNA synthesis involved in DNA repair"/>
    <property type="evidence" value="ECO:0007669"/>
    <property type="project" value="TreeGrafter"/>
</dbReference>
<dbReference type="InterPro" id="IPR027417">
    <property type="entry name" value="P-loop_NTPase"/>
</dbReference>
<dbReference type="Pfam" id="PF13175">
    <property type="entry name" value="AAA_15"/>
    <property type="match status" value="1"/>
</dbReference>
<name>A0A8S5NFH7_9CAUD</name>
<feature type="coiled-coil region" evidence="1">
    <location>
        <begin position="356"/>
        <end position="383"/>
    </location>
</feature>
<dbReference type="InterPro" id="IPR041685">
    <property type="entry name" value="AAA_GajA/Old/RecF-like"/>
</dbReference>
<feature type="coiled-coil region" evidence="1">
    <location>
        <begin position="255"/>
        <end position="308"/>
    </location>
</feature>
<dbReference type="GO" id="GO:0006302">
    <property type="term" value="P:double-strand break repair"/>
    <property type="evidence" value="ECO:0007669"/>
    <property type="project" value="TreeGrafter"/>
</dbReference>
<dbReference type="EMBL" id="BK015149">
    <property type="protein sequence ID" value="DAD92952.1"/>
    <property type="molecule type" value="Genomic_DNA"/>
</dbReference>
<evidence type="ECO:0000259" key="2">
    <source>
        <dbReference type="Pfam" id="PF13175"/>
    </source>
</evidence>
<dbReference type="Gene3D" id="3.40.50.300">
    <property type="entry name" value="P-loop containing nucleotide triphosphate hydrolases"/>
    <property type="match status" value="1"/>
</dbReference>
<feature type="domain" description="Endonuclease GajA/Old nuclease/RecF-like AAA" evidence="2">
    <location>
        <begin position="1"/>
        <end position="330"/>
    </location>
</feature>
<keyword evidence="1" id="KW-0175">Coiled coil</keyword>
<protein>
    <submittedName>
        <fullName evidence="3">STRUCTURAL MAINTENANCE OF CHROMOSOMES PROTEIN</fullName>
    </submittedName>
</protein>
<evidence type="ECO:0000313" key="3">
    <source>
        <dbReference type="EMBL" id="DAD92952.1"/>
    </source>
</evidence>